<dbReference type="SUPFAM" id="SSF52266">
    <property type="entry name" value="SGNH hydrolase"/>
    <property type="match status" value="1"/>
</dbReference>
<evidence type="ECO:0000256" key="1">
    <source>
        <dbReference type="SAM" id="Phobius"/>
    </source>
</evidence>
<name>A0ABU6A2C8_9FLAO</name>
<evidence type="ECO:0008006" key="4">
    <source>
        <dbReference type="Google" id="ProtNLM"/>
    </source>
</evidence>
<dbReference type="RefSeq" id="WP_324182233.1">
    <property type="nucleotide sequence ID" value="NZ_BAABAW010000018.1"/>
</dbReference>
<reference evidence="2 3" key="1">
    <citation type="journal article" date="2013" name="Int. J. Syst. Evol. Microbiol.">
        <title>Aquimarina gracilis sp. nov., isolated from the gut microflora of a mussel, Mytilus coruscus, and emended description of Aquimarina spongiae.</title>
        <authorList>
            <person name="Park S.C."/>
            <person name="Choe H.N."/>
            <person name="Baik K.S."/>
            <person name="Seong C.N."/>
        </authorList>
    </citation>
    <scope>NUCLEOTIDE SEQUENCE [LARGE SCALE GENOMIC DNA]</scope>
    <source>
        <strain evidence="2 3">PSC32</strain>
    </source>
</reference>
<proteinExistence type="predicted"/>
<dbReference type="EMBL" id="JAYKLX010000012">
    <property type="protein sequence ID" value="MEB3348211.1"/>
    <property type="molecule type" value="Genomic_DNA"/>
</dbReference>
<dbReference type="Proteomes" id="UP001327027">
    <property type="component" value="Unassembled WGS sequence"/>
</dbReference>
<organism evidence="2 3">
    <name type="scientific">Aquimarina gracilis</name>
    <dbReference type="NCBI Taxonomy" id="874422"/>
    <lineage>
        <taxon>Bacteria</taxon>
        <taxon>Pseudomonadati</taxon>
        <taxon>Bacteroidota</taxon>
        <taxon>Flavobacteriia</taxon>
        <taxon>Flavobacteriales</taxon>
        <taxon>Flavobacteriaceae</taxon>
        <taxon>Aquimarina</taxon>
    </lineage>
</organism>
<gene>
    <name evidence="2" type="ORF">U6A24_22225</name>
</gene>
<dbReference type="InterPro" id="IPR036514">
    <property type="entry name" value="SGNH_hydro_sf"/>
</dbReference>
<accession>A0ABU6A2C8</accession>
<keyword evidence="1" id="KW-0472">Membrane</keyword>
<keyword evidence="3" id="KW-1185">Reference proteome</keyword>
<feature type="transmembrane region" description="Helical" evidence="1">
    <location>
        <begin position="9"/>
        <end position="27"/>
    </location>
</feature>
<evidence type="ECO:0000313" key="2">
    <source>
        <dbReference type="EMBL" id="MEB3348211.1"/>
    </source>
</evidence>
<sequence>MKKLIIKSAIYVFLILILLEVLVRLFHLGKDTPTRFVDEHKVEKWVPNQNGFSVTGNRRQNFSEYRINNSGYNSYREFTPTKEKIEIALVGDSFIEGFHQDYYNSIGKKIEKKIPAVEVYEYGYAGYDFADQMHLVHSYKDQFELIDHIILGIKFSNDLTRGEYNVVYGRLALESPMNRLLKKSKLLVYCKSIGILDPPQKLIYRLTSALKSKQKTKPLKDDEIAKIKKEKEKQYLANFESLISKYGFDKGRYALLLDSRVTPPVFLSYLKENNFNYIDFATSFEATTRSTTLIYDRHWNNHGRELIANIIVAYLNNKRPTKIVK</sequence>
<evidence type="ECO:0000313" key="3">
    <source>
        <dbReference type="Proteomes" id="UP001327027"/>
    </source>
</evidence>
<keyword evidence="1" id="KW-1133">Transmembrane helix</keyword>
<dbReference type="Gene3D" id="3.40.50.1110">
    <property type="entry name" value="SGNH hydrolase"/>
    <property type="match status" value="1"/>
</dbReference>
<protein>
    <recommendedName>
        <fullName evidence="4">GDSL-like lipase/acylhydrolase family protein</fullName>
    </recommendedName>
</protein>
<comment type="caution">
    <text evidence="2">The sequence shown here is derived from an EMBL/GenBank/DDBJ whole genome shotgun (WGS) entry which is preliminary data.</text>
</comment>
<keyword evidence="1" id="KW-0812">Transmembrane</keyword>